<dbReference type="RefSeq" id="XP_018036210.1">
    <property type="nucleotide sequence ID" value="XM_018184888.1"/>
</dbReference>
<accession>A0A177CDZ4</accession>
<organism evidence="3 4">
    <name type="scientific">Paraphaeosphaeria sporulosa</name>
    <dbReference type="NCBI Taxonomy" id="1460663"/>
    <lineage>
        <taxon>Eukaryota</taxon>
        <taxon>Fungi</taxon>
        <taxon>Dikarya</taxon>
        <taxon>Ascomycota</taxon>
        <taxon>Pezizomycotina</taxon>
        <taxon>Dothideomycetes</taxon>
        <taxon>Pleosporomycetidae</taxon>
        <taxon>Pleosporales</taxon>
        <taxon>Massarineae</taxon>
        <taxon>Didymosphaeriaceae</taxon>
        <taxon>Paraphaeosphaeria</taxon>
    </lineage>
</organism>
<dbReference type="GeneID" id="28768374"/>
<evidence type="ECO:0000313" key="4">
    <source>
        <dbReference type="Proteomes" id="UP000077069"/>
    </source>
</evidence>
<feature type="compositionally biased region" description="Basic and acidic residues" evidence="1">
    <location>
        <begin position="1"/>
        <end position="18"/>
    </location>
</feature>
<proteinExistence type="predicted"/>
<dbReference type="InParanoid" id="A0A177CDZ4"/>
<evidence type="ECO:0000259" key="2">
    <source>
        <dbReference type="Pfam" id="PF01636"/>
    </source>
</evidence>
<sequence>MKGLDLLRRETTDNERSDTGNSTSTTTRDERQDFNAMRAIPEQNYKACLVAIKSLQNRHGDSITAEDCRVLGKSEGAYHIVVSIGVTRKGKLERYMFRVPATGTAALWQQEDQYMTEREVELLRQIRRNTNVPVPNVIDYVAELLNILGAPWMLMDILPGNSAYRIWFDQPSEEPKYYRADVPSPATHQKRVTFLKSLAGHMVKLLALEFDHIGIPEDLRFIGTLERMLSKLKCAALSSLRKITSSMGLRDWIDQEILQDEDQDDCDDPNEDPVMLMGVRQILQIIFNCTVFNPDRDPEKFLIHHIDLDLQNIPTDKDGVVTGIIDWDGAYAGPRYIGPTATPRFLRRDWFPNECGPSLEHAPFMSFMTEHYRNIYAAAVHAAGKEQSIDDIATRYTAKSALYQAIFAAMYEGGHPLDITSKGKVGLPLWNI</sequence>
<feature type="region of interest" description="Disordered" evidence="1">
    <location>
        <begin position="1"/>
        <end position="32"/>
    </location>
</feature>
<dbReference type="AlphaFoldDB" id="A0A177CDZ4"/>
<reference evidence="3 4" key="1">
    <citation type="submission" date="2016-05" db="EMBL/GenBank/DDBJ databases">
        <title>Comparative analysis of secretome profiles of manganese(II)-oxidizing ascomycete fungi.</title>
        <authorList>
            <consortium name="DOE Joint Genome Institute"/>
            <person name="Zeiner C.A."/>
            <person name="Purvine S.O."/>
            <person name="Zink E.M."/>
            <person name="Wu S."/>
            <person name="Pasa-Tolic L."/>
            <person name="Chaput D.L."/>
            <person name="Haridas S."/>
            <person name="Grigoriev I.V."/>
            <person name="Santelli C.M."/>
            <person name="Hansel C.M."/>
        </authorList>
    </citation>
    <scope>NUCLEOTIDE SEQUENCE [LARGE SCALE GENOMIC DNA]</scope>
    <source>
        <strain evidence="3 4">AP3s5-JAC2a</strain>
    </source>
</reference>
<dbReference type="InterPro" id="IPR051678">
    <property type="entry name" value="AGP_Transferase"/>
</dbReference>
<dbReference type="OrthoDB" id="10003767at2759"/>
<dbReference type="PANTHER" id="PTHR21310:SF51">
    <property type="entry name" value="AMINOGLYCOSIDE PHOSPHOTRANSFERASE DOMAIN-CONTAINING PROTEIN"/>
    <property type="match status" value="1"/>
</dbReference>
<dbReference type="EMBL" id="KV441552">
    <property type="protein sequence ID" value="OAG05845.1"/>
    <property type="molecule type" value="Genomic_DNA"/>
</dbReference>
<dbReference type="PANTHER" id="PTHR21310">
    <property type="entry name" value="AMINOGLYCOSIDE PHOSPHOTRANSFERASE-RELATED-RELATED"/>
    <property type="match status" value="1"/>
</dbReference>
<keyword evidence="4" id="KW-1185">Reference proteome</keyword>
<evidence type="ECO:0000313" key="3">
    <source>
        <dbReference type="EMBL" id="OAG05845.1"/>
    </source>
</evidence>
<name>A0A177CDZ4_9PLEO</name>
<gene>
    <name evidence="3" type="ORF">CC84DRAFT_1259197</name>
</gene>
<dbReference type="Pfam" id="PF01636">
    <property type="entry name" value="APH"/>
    <property type="match status" value="1"/>
</dbReference>
<evidence type="ECO:0000256" key="1">
    <source>
        <dbReference type="SAM" id="MobiDB-lite"/>
    </source>
</evidence>
<protein>
    <recommendedName>
        <fullName evidence="2">Aminoglycoside phosphotransferase domain-containing protein</fullName>
    </recommendedName>
</protein>
<dbReference type="SUPFAM" id="SSF56112">
    <property type="entry name" value="Protein kinase-like (PK-like)"/>
    <property type="match status" value="1"/>
</dbReference>
<dbReference type="Proteomes" id="UP000077069">
    <property type="component" value="Unassembled WGS sequence"/>
</dbReference>
<dbReference type="Gene3D" id="3.30.200.20">
    <property type="entry name" value="Phosphorylase Kinase, domain 1"/>
    <property type="match status" value="1"/>
</dbReference>
<feature type="domain" description="Aminoglycoside phosphotransferase" evidence="2">
    <location>
        <begin position="116"/>
        <end position="179"/>
    </location>
</feature>
<dbReference type="InterPro" id="IPR002575">
    <property type="entry name" value="Aminoglycoside_PTrfase"/>
</dbReference>
<dbReference type="InterPro" id="IPR011009">
    <property type="entry name" value="Kinase-like_dom_sf"/>
</dbReference>